<name>A0ACB8C650_DERSI</name>
<keyword evidence="2" id="KW-1185">Reference proteome</keyword>
<gene>
    <name evidence="1" type="ORF">HPB49_025009</name>
</gene>
<dbReference type="Proteomes" id="UP000821865">
    <property type="component" value="Chromosome 9"/>
</dbReference>
<dbReference type="EMBL" id="CM023478">
    <property type="protein sequence ID" value="KAH7934339.1"/>
    <property type="molecule type" value="Genomic_DNA"/>
</dbReference>
<evidence type="ECO:0000313" key="2">
    <source>
        <dbReference type="Proteomes" id="UP000821865"/>
    </source>
</evidence>
<reference evidence="1" key="1">
    <citation type="submission" date="2020-05" db="EMBL/GenBank/DDBJ databases">
        <title>Large-scale comparative analyses of tick genomes elucidate their genetic diversity and vector capacities.</title>
        <authorList>
            <person name="Jia N."/>
            <person name="Wang J."/>
            <person name="Shi W."/>
            <person name="Du L."/>
            <person name="Sun Y."/>
            <person name="Zhan W."/>
            <person name="Jiang J."/>
            <person name="Wang Q."/>
            <person name="Zhang B."/>
            <person name="Ji P."/>
            <person name="Sakyi L.B."/>
            <person name="Cui X."/>
            <person name="Yuan T."/>
            <person name="Jiang B."/>
            <person name="Yang W."/>
            <person name="Lam T.T.-Y."/>
            <person name="Chang Q."/>
            <person name="Ding S."/>
            <person name="Wang X."/>
            <person name="Zhu J."/>
            <person name="Ruan X."/>
            <person name="Zhao L."/>
            <person name="Wei J."/>
            <person name="Que T."/>
            <person name="Du C."/>
            <person name="Cheng J."/>
            <person name="Dai P."/>
            <person name="Han X."/>
            <person name="Huang E."/>
            <person name="Gao Y."/>
            <person name="Liu J."/>
            <person name="Shao H."/>
            <person name="Ye R."/>
            <person name="Li L."/>
            <person name="Wei W."/>
            <person name="Wang X."/>
            <person name="Wang C."/>
            <person name="Yang T."/>
            <person name="Huo Q."/>
            <person name="Li W."/>
            <person name="Guo W."/>
            <person name="Chen H."/>
            <person name="Zhou L."/>
            <person name="Ni X."/>
            <person name="Tian J."/>
            <person name="Zhou Y."/>
            <person name="Sheng Y."/>
            <person name="Liu T."/>
            <person name="Pan Y."/>
            <person name="Xia L."/>
            <person name="Li J."/>
            <person name="Zhao F."/>
            <person name="Cao W."/>
        </authorList>
    </citation>
    <scope>NUCLEOTIDE SEQUENCE</scope>
    <source>
        <strain evidence="1">Dsil-2018</strain>
    </source>
</reference>
<evidence type="ECO:0000313" key="1">
    <source>
        <dbReference type="EMBL" id="KAH7934339.1"/>
    </source>
</evidence>
<comment type="caution">
    <text evidence="1">The sequence shown here is derived from an EMBL/GenBank/DDBJ whole genome shotgun (WGS) entry which is preliminary data.</text>
</comment>
<proteinExistence type="predicted"/>
<accession>A0ACB8C650</accession>
<sequence>MGKVIEHRLEVYGYSAVLCRTWSELVCRVKYCNTLPDIPFDPKFIAYPFEPNRFVSYKATSLERNYKHDLLTEHDLGVTIDLIDPKTYEIDPNAVLHPDDEKLLEEDTLTPQDSKRSRHHNLVVPWLKKTEYIATEFSRYVRLGLYVHILYKFLAPEYPPTKAKPILSAHRVGYNVKKLFKEEDLYMDRESQINAINKTFEEAQKPIEGHYSKPNVRPVEVLPLFPDSDLWKYPFAQVMFDSDPAPITQLEEMSQAMIRGVMDESGEQFVAYFLPTEDTIKKRKRDAEEGMDYMDDDEYEYRMAREYNWNVKNKASKGYEENYFFVFRDDGVYYNELETRVRLTKRRLKPGVQPNNSKLVVRHRALNEMEHKTQSPARSRKRSGSSSSSSASSSSEEEEEKKRRDEEEIFGSGSDSD</sequence>
<organism evidence="1 2">
    <name type="scientific">Dermacentor silvarum</name>
    <name type="common">Tick</name>
    <dbReference type="NCBI Taxonomy" id="543639"/>
    <lineage>
        <taxon>Eukaryota</taxon>
        <taxon>Metazoa</taxon>
        <taxon>Ecdysozoa</taxon>
        <taxon>Arthropoda</taxon>
        <taxon>Chelicerata</taxon>
        <taxon>Arachnida</taxon>
        <taxon>Acari</taxon>
        <taxon>Parasitiformes</taxon>
        <taxon>Ixodida</taxon>
        <taxon>Ixodoidea</taxon>
        <taxon>Ixodidae</taxon>
        <taxon>Rhipicephalinae</taxon>
        <taxon>Dermacentor</taxon>
    </lineage>
</organism>
<protein>
    <submittedName>
        <fullName evidence="1">Uncharacterized protein</fullName>
    </submittedName>
</protein>